<dbReference type="GO" id="GO:0034599">
    <property type="term" value="P:cellular response to oxidative stress"/>
    <property type="evidence" value="ECO:0007669"/>
    <property type="project" value="TreeGrafter"/>
</dbReference>
<keyword evidence="3" id="KW-1185">Reference proteome</keyword>
<accession>A0AAD7BDD0</accession>
<dbReference type="Gene3D" id="3.40.30.10">
    <property type="entry name" value="Glutaredoxin"/>
    <property type="match status" value="1"/>
</dbReference>
<dbReference type="Pfam" id="PF00462">
    <property type="entry name" value="Glutaredoxin"/>
    <property type="match status" value="1"/>
</dbReference>
<dbReference type="NCBIfam" id="TIGR02180">
    <property type="entry name" value="GRX_euk"/>
    <property type="match status" value="1"/>
</dbReference>
<dbReference type="Proteomes" id="UP001221142">
    <property type="component" value="Unassembled WGS sequence"/>
</dbReference>
<evidence type="ECO:0000259" key="1">
    <source>
        <dbReference type="Pfam" id="PF00462"/>
    </source>
</evidence>
<dbReference type="InterPro" id="IPR014025">
    <property type="entry name" value="Glutaredoxin_subgr"/>
</dbReference>
<reference evidence="2" key="1">
    <citation type="submission" date="2023-03" db="EMBL/GenBank/DDBJ databases">
        <title>Massive genome expansion in bonnet fungi (Mycena s.s.) driven by repeated elements and novel gene families across ecological guilds.</title>
        <authorList>
            <consortium name="Lawrence Berkeley National Laboratory"/>
            <person name="Harder C.B."/>
            <person name="Miyauchi S."/>
            <person name="Viragh M."/>
            <person name="Kuo A."/>
            <person name="Thoen E."/>
            <person name="Andreopoulos B."/>
            <person name="Lu D."/>
            <person name="Skrede I."/>
            <person name="Drula E."/>
            <person name="Henrissat B."/>
            <person name="Morin E."/>
            <person name="Kohler A."/>
            <person name="Barry K."/>
            <person name="LaButti K."/>
            <person name="Morin E."/>
            <person name="Salamov A."/>
            <person name="Lipzen A."/>
            <person name="Mereny Z."/>
            <person name="Hegedus B."/>
            <person name="Baldrian P."/>
            <person name="Stursova M."/>
            <person name="Weitz H."/>
            <person name="Taylor A."/>
            <person name="Grigoriev I.V."/>
            <person name="Nagy L.G."/>
            <person name="Martin F."/>
            <person name="Kauserud H."/>
        </authorList>
    </citation>
    <scope>NUCLEOTIDE SEQUENCE</scope>
    <source>
        <strain evidence="2">9284</strain>
    </source>
</reference>
<dbReference type="InterPro" id="IPR002109">
    <property type="entry name" value="Glutaredoxin"/>
</dbReference>
<dbReference type="PANTHER" id="PTHR45694:SF5">
    <property type="entry name" value="GLUTAREDOXIN 2"/>
    <property type="match status" value="1"/>
</dbReference>
<gene>
    <name evidence="2" type="ORF">FB45DRAFT_1063469</name>
</gene>
<dbReference type="PANTHER" id="PTHR45694">
    <property type="entry name" value="GLUTAREDOXIN 2"/>
    <property type="match status" value="1"/>
</dbReference>
<dbReference type="EMBL" id="JARKIF010000020">
    <property type="protein sequence ID" value="KAJ7617905.1"/>
    <property type="molecule type" value="Genomic_DNA"/>
</dbReference>
<dbReference type="CDD" id="cd03419">
    <property type="entry name" value="GRX_GRXh_1_2_like"/>
    <property type="match status" value="1"/>
</dbReference>
<dbReference type="SUPFAM" id="SSF52833">
    <property type="entry name" value="Thioredoxin-like"/>
    <property type="match status" value="1"/>
</dbReference>
<dbReference type="PROSITE" id="PS51354">
    <property type="entry name" value="GLUTAREDOXIN_2"/>
    <property type="match status" value="1"/>
</dbReference>
<evidence type="ECO:0000313" key="3">
    <source>
        <dbReference type="Proteomes" id="UP001221142"/>
    </source>
</evidence>
<protein>
    <submittedName>
        <fullName evidence="2">Glutaredoxin</fullName>
    </submittedName>
</protein>
<dbReference type="InterPro" id="IPR036249">
    <property type="entry name" value="Thioredoxin-like_sf"/>
</dbReference>
<dbReference type="GO" id="GO:0005737">
    <property type="term" value="C:cytoplasm"/>
    <property type="evidence" value="ECO:0007669"/>
    <property type="project" value="TreeGrafter"/>
</dbReference>
<name>A0AAD7BDD0_9AGAR</name>
<proteinExistence type="predicted"/>
<dbReference type="PRINTS" id="PR00160">
    <property type="entry name" value="GLUTAREDOXIN"/>
</dbReference>
<sequence>MSEVTISTSTAVEEFVEQTISSHKIAIFAKSHCPYSKRTKDLFAAELPDETPAILDIDEREDCAAIQDYLLQKTGQRTVPNVFVNQTQIGGNDKTHAAFESGELAKMIQQEV</sequence>
<feature type="domain" description="Glutaredoxin" evidence="1">
    <location>
        <begin position="25"/>
        <end position="87"/>
    </location>
</feature>
<dbReference type="InterPro" id="IPR011899">
    <property type="entry name" value="Glutaredoxin_euk/vir"/>
</dbReference>
<organism evidence="2 3">
    <name type="scientific">Roridomyces roridus</name>
    <dbReference type="NCBI Taxonomy" id="1738132"/>
    <lineage>
        <taxon>Eukaryota</taxon>
        <taxon>Fungi</taxon>
        <taxon>Dikarya</taxon>
        <taxon>Basidiomycota</taxon>
        <taxon>Agaricomycotina</taxon>
        <taxon>Agaricomycetes</taxon>
        <taxon>Agaricomycetidae</taxon>
        <taxon>Agaricales</taxon>
        <taxon>Marasmiineae</taxon>
        <taxon>Mycenaceae</taxon>
        <taxon>Roridomyces</taxon>
    </lineage>
</organism>
<dbReference type="GO" id="GO:0015038">
    <property type="term" value="F:glutathione disulfide oxidoreductase activity"/>
    <property type="evidence" value="ECO:0007669"/>
    <property type="project" value="TreeGrafter"/>
</dbReference>
<dbReference type="AlphaFoldDB" id="A0AAD7BDD0"/>
<evidence type="ECO:0000313" key="2">
    <source>
        <dbReference type="EMBL" id="KAJ7617905.1"/>
    </source>
</evidence>
<comment type="caution">
    <text evidence="2">The sequence shown here is derived from an EMBL/GenBank/DDBJ whole genome shotgun (WGS) entry which is preliminary data.</text>
</comment>